<dbReference type="SFLD" id="SFLDG00178">
    <property type="entry name" value="enolase"/>
    <property type="match status" value="1"/>
</dbReference>
<organism evidence="15 16">
    <name type="scientific">Candidatus Roizmanbacteria bacterium CG22_combo_CG10-13_8_21_14_all_33_16</name>
    <dbReference type="NCBI Taxonomy" id="1974859"/>
    <lineage>
        <taxon>Bacteria</taxon>
        <taxon>Candidatus Roizmaniibacteriota</taxon>
    </lineage>
</organism>
<dbReference type="PIRSF" id="PIRSF001400">
    <property type="entry name" value="Enolase"/>
    <property type="match status" value="1"/>
</dbReference>
<feature type="binding site" evidence="9 12">
    <location>
        <position position="320"/>
    </location>
    <ligand>
        <name>Mg(2+)</name>
        <dbReference type="ChEBI" id="CHEBI:18420"/>
    </ligand>
</feature>
<dbReference type="InterPro" id="IPR020811">
    <property type="entry name" value="Enolase_N"/>
</dbReference>
<dbReference type="GO" id="GO:0000015">
    <property type="term" value="C:phosphopyruvate hydratase complex"/>
    <property type="evidence" value="ECO:0007669"/>
    <property type="project" value="InterPro"/>
</dbReference>
<gene>
    <name evidence="9" type="primary">eno</name>
    <name evidence="15" type="ORF">COW96_02240</name>
</gene>
<dbReference type="PANTHER" id="PTHR11902">
    <property type="entry name" value="ENOLASE"/>
    <property type="match status" value="1"/>
</dbReference>
<keyword evidence="7 9" id="KW-0324">Glycolysis</keyword>
<dbReference type="AlphaFoldDB" id="A0A2H0C3J5"/>
<keyword evidence="5 9" id="KW-0964">Secreted</keyword>
<feature type="binding site" evidence="9 12">
    <location>
        <position position="250"/>
    </location>
    <ligand>
        <name>Mg(2+)</name>
        <dbReference type="ChEBI" id="CHEBI:18420"/>
    </ligand>
</feature>
<dbReference type="InterPro" id="IPR000941">
    <property type="entry name" value="Enolase"/>
</dbReference>
<name>A0A2H0C3J5_9BACT</name>
<dbReference type="GO" id="GO:0005576">
    <property type="term" value="C:extracellular region"/>
    <property type="evidence" value="ECO:0007669"/>
    <property type="project" value="UniProtKB-SubCell"/>
</dbReference>
<dbReference type="GO" id="GO:0004634">
    <property type="term" value="F:phosphopyruvate hydratase activity"/>
    <property type="evidence" value="ECO:0007669"/>
    <property type="project" value="UniProtKB-UniRule"/>
</dbReference>
<dbReference type="SFLD" id="SFLDF00002">
    <property type="entry name" value="enolase"/>
    <property type="match status" value="1"/>
</dbReference>
<feature type="binding site" evidence="9">
    <location>
        <position position="396"/>
    </location>
    <ligand>
        <name>(2R)-2-phosphoglycerate</name>
        <dbReference type="ChEBI" id="CHEBI:58289"/>
    </ligand>
</feature>
<dbReference type="PRINTS" id="PR00148">
    <property type="entry name" value="ENOLASE"/>
</dbReference>
<feature type="binding site" evidence="9">
    <location>
        <position position="345"/>
    </location>
    <ligand>
        <name>(2R)-2-phosphoglycerate</name>
        <dbReference type="ChEBI" id="CHEBI:58289"/>
    </ligand>
</feature>
<evidence type="ECO:0000313" key="15">
    <source>
        <dbReference type="EMBL" id="PIP64486.1"/>
    </source>
</evidence>
<dbReference type="PANTHER" id="PTHR11902:SF1">
    <property type="entry name" value="ENOLASE"/>
    <property type="match status" value="1"/>
</dbReference>
<dbReference type="Pfam" id="PF00113">
    <property type="entry name" value="Enolase_C"/>
    <property type="match status" value="1"/>
</dbReference>
<dbReference type="InterPro" id="IPR029017">
    <property type="entry name" value="Enolase-like_N"/>
</dbReference>
<evidence type="ECO:0000256" key="3">
    <source>
        <dbReference type="ARBA" id="ARBA00012058"/>
    </source>
</evidence>
<evidence type="ECO:0000256" key="8">
    <source>
        <dbReference type="ARBA" id="ARBA00023239"/>
    </source>
</evidence>
<feature type="binding site" evidence="9">
    <location>
        <position position="171"/>
    </location>
    <ligand>
        <name>(2R)-2-phosphoglycerate</name>
        <dbReference type="ChEBI" id="CHEBI:58289"/>
    </ligand>
</feature>
<reference evidence="15 16" key="1">
    <citation type="submission" date="2017-09" db="EMBL/GenBank/DDBJ databases">
        <title>Depth-based differentiation of microbial function through sediment-hosted aquifers and enrichment of novel symbionts in the deep terrestrial subsurface.</title>
        <authorList>
            <person name="Probst A.J."/>
            <person name="Ladd B."/>
            <person name="Jarett J.K."/>
            <person name="Geller-Mcgrath D.E."/>
            <person name="Sieber C.M."/>
            <person name="Emerson J.B."/>
            <person name="Anantharaman K."/>
            <person name="Thomas B.C."/>
            <person name="Malmstrom R."/>
            <person name="Stieglmeier M."/>
            <person name="Klingl A."/>
            <person name="Woyke T."/>
            <person name="Ryan C.M."/>
            <person name="Banfield J.F."/>
        </authorList>
    </citation>
    <scope>NUCLEOTIDE SEQUENCE [LARGE SCALE GENOMIC DNA]</scope>
    <source>
        <strain evidence="15">CG22_combo_CG10-13_8_21_14_all_33_16</strain>
    </source>
</reference>
<feature type="binding site" evidence="9">
    <location>
        <position position="375"/>
    </location>
    <ligand>
        <name>(2R)-2-phosphoglycerate</name>
        <dbReference type="ChEBI" id="CHEBI:58289"/>
    </ligand>
</feature>
<dbReference type="SMART" id="SM01192">
    <property type="entry name" value="Enolase_C"/>
    <property type="match status" value="1"/>
</dbReference>
<sequence length="432" mass="48056">MIFYMKIKQIQAEEILDSRGNPTISTKVILENNIIGWANVPSGASTGKHEAIELRDNDLSRYQGLGVLKAIDNVNSLITKALIGKDVDQQKEIDRIMIELDGTENKSKLGANAILSVSLAVARAAANIENIPLYQYLSRFNPNHQEEFVMPVPQMNIMNGAKHANWATDIQEFMIFPVGASSVQKAVEMGATVYQNLKVILKQQGHSINVGDEGGFAPLVKNNFEPFQLILQAVGKAGYKLGQDIVLGIDAAASEFYSDGKYSLKKENKILSNKELLDFYLEMQSRYPIVSLEDIFDQDDWEGFQMITEKIGKTTQIIGDDLYVTNVKRLQKGIDEKTTNSILIKLNQIGTLTETIDAILLARQAEMTVVVSHRSGETEDAFMADFVVAMGTGQIKAGAPCRSERVVKYNRLMMIERELGEKAEYAKFPFTS</sequence>
<evidence type="ECO:0000256" key="2">
    <source>
        <dbReference type="ARBA" id="ARBA00009604"/>
    </source>
</evidence>
<evidence type="ECO:0000256" key="7">
    <source>
        <dbReference type="ARBA" id="ARBA00023152"/>
    </source>
</evidence>
<feature type="active site" description="Proton acceptor" evidence="9 10">
    <location>
        <position position="345"/>
    </location>
</feature>
<dbReference type="PROSITE" id="PS00164">
    <property type="entry name" value="ENOLASE"/>
    <property type="match status" value="1"/>
</dbReference>
<evidence type="ECO:0000256" key="5">
    <source>
        <dbReference type="ARBA" id="ARBA00022525"/>
    </source>
</evidence>
<dbReference type="Proteomes" id="UP000230802">
    <property type="component" value="Unassembled WGS sequence"/>
</dbReference>
<evidence type="ECO:0000256" key="11">
    <source>
        <dbReference type="PIRSR" id="PIRSR001400-2"/>
    </source>
</evidence>
<evidence type="ECO:0000256" key="12">
    <source>
        <dbReference type="PIRSR" id="PIRSR001400-3"/>
    </source>
</evidence>
<dbReference type="FunFam" id="3.30.390.10:FF:000001">
    <property type="entry name" value="Enolase"/>
    <property type="match status" value="1"/>
</dbReference>
<protein>
    <recommendedName>
        <fullName evidence="4 9">Enolase</fullName>
        <ecNumber evidence="3 9">4.2.1.11</ecNumber>
    </recommendedName>
    <alternativeName>
        <fullName evidence="9">2-phospho-D-glycerate hydro-lyase</fullName>
    </alternativeName>
    <alternativeName>
        <fullName evidence="9">2-phosphoglycerate dehydratase</fullName>
    </alternativeName>
</protein>
<evidence type="ECO:0000256" key="9">
    <source>
        <dbReference type="HAMAP-Rule" id="MF_00318"/>
    </source>
</evidence>
<comment type="cofactor">
    <cofactor evidence="12">
        <name>Mg(2+)</name>
        <dbReference type="ChEBI" id="CHEBI:18420"/>
    </cofactor>
    <text evidence="12">Mg(2+) is required for catalysis and for stabilizing the dimer.</text>
</comment>
<dbReference type="EC" id="4.2.1.11" evidence="3 9"/>
<dbReference type="Gene3D" id="3.30.390.10">
    <property type="entry name" value="Enolase-like, N-terminal domain"/>
    <property type="match status" value="1"/>
</dbReference>
<dbReference type="CDD" id="cd03313">
    <property type="entry name" value="enolase"/>
    <property type="match status" value="1"/>
</dbReference>
<feature type="binding site" evidence="11">
    <location>
        <position position="396"/>
    </location>
    <ligand>
        <name>substrate</name>
    </ligand>
</feature>
<comment type="caution">
    <text evidence="15">The sequence shown here is derived from an EMBL/GenBank/DDBJ whole genome shotgun (WGS) entry which is preliminary data.</text>
</comment>
<evidence type="ECO:0000256" key="1">
    <source>
        <dbReference type="ARBA" id="ARBA00005031"/>
    </source>
</evidence>
<dbReference type="Pfam" id="PF03952">
    <property type="entry name" value="Enolase_N"/>
    <property type="match status" value="1"/>
</dbReference>
<comment type="subcellular location">
    <subcellularLocation>
        <location evidence="9">Cytoplasm</location>
    </subcellularLocation>
    <subcellularLocation>
        <location evidence="9">Secreted</location>
    </subcellularLocation>
    <subcellularLocation>
        <location evidence="9">Cell surface</location>
    </subcellularLocation>
    <text evidence="9">Fractions of enolase are present in both the cytoplasm and on the cell surface.</text>
</comment>
<feature type="binding site" evidence="9 12">
    <location>
        <position position="293"/>
    </location>
    <ligand>
        <name>Mg(2+)</name>
        <dbReference type="ChEBI" id="CHEBI:18420"/>
    </ligand>
</feature>
<dbReference type="SUPFAM" id="SSF54826">
    <property type="entry name" value="Enolase N-terminal domain-like"/>
    <property type="match status" value="1"/>
</dbReference>
<accession>A0A2H0C3J5</accession>
<keyword evidence="9" id="KW-0963">Cytoplasm</keyword>
<feature type="binding site" evidence="11">
    <location>
        <begin position="372"/>
        <end position="375"/>
    </location>
    <ligand>
        <name>substrate</name>
    </ligand>
</feature>
<keyword evidence="15" id="KW-0670">Pyruvate</keyword>
<dbReference type="GO" id="GO:0009986">
    <property type="term" value="C:cell surface"/>
    <property type="evidence" value="ECO:0007669"/>
    <property type="project" value="UniProtKB-SubCell"/>
</dbReference>
<evidence type="ECO:0000256" key="4">
    <source>
        <dbReference type="ARBA" id="ARBA00017068"/>
    </source>
</evidence>
<dbReference type="InterPro" id="IPR020810">
    <property type="entry name" value="Enolase_C"/>
</dbReference>
<comment type="function">
    <text evidence="9">Catalyzes the reversible conversion of 2-phosphoglycerate (2-PG) into phosphoenolpyruvate (PEP). It is essential for the degradation of carbohydrates via glycolysis.</text>
</comment>
<comment type="pathway">
    <text evidence="1 9">Carbohydrate degradation; glycolysis; pyruvate from D-glyceraldehyde 3-phosphate: step 4/5.</text>
</comment>
<proteinExistence type="inferred from homology"/>
<dbReference type="EMBL" id="PCTD01000095">
    <property type="protein sequence ID" value="PIP64486.1"/>
    <property type="molecule type" value="Genomic_DNA"/>
</dbReference>
<evidence type="ECO:0000256" key="10">
    <source>
        <dbReference type="PIRSR" id="PIRSR001400-1"/>
    </source>
</evidence>
<dbReference type="SFLD" id="SFLDS00001">
    <property type="entry name" value="Enolase"/>
    <property type="match status" value="1"/>
</dbReference>
<feature type="binding site" evidence="9">
    <location>
        <position position="374"/>
    </location>
    <ligand>
        <name>(2R)-2-phosphoglycerate</name>
        <dbReference type="ChEBI" id="CHEBI:58289"/>
    </ligand>
</feature>
<feature type="active site" description="Proton donor" evidence="9 10">
    <location>
        <position position="213"/>
    </location>
</feature>
<comment type="similarity">
    <text evidence="2 9">Belongs to the enolase family.</text>
</comment>
<dbReference type="GO" id="GO:0000287">
    <property type="term" value="F:magnesium ion binding"/>
    <property type="evidence" value="ECO:0007669"/>
    <property type="project" value="UniProtKB-UniRule"/>
</dbReference>
<dbReference type="SMART" id="SM01193">
    <property type="entry name" value="Enolase_N"/>
    <property type="match status" value="1"/>
</dbReference>
<keyword evidence="6 9" id="KW-0460">Magnesium</keyword>
<feature type="domain" description="Enolase N-terminal" evidence="14">
    <location>
        <begin position="7"/>
        <end position="137"/>
    </location>
</feature>
<dbReference type="SUPFAM" id="SSF51604">
    <property type="entry name" value="Enolase C-terminal domain-like"/>
    <property type="match status" value="1"/>
</dbReference>
<dbReference type="GO" id="GO:0006096">
    <property type="term" value="P:glycolytic process"/>
    <property type="evidence" value="ECO:0007669"/>
    <property type="project" value="UniProtKB-UniRule"/>
</dbReference>
<feature type="binding site" evidence="11">
    <location>
        <position position="172"/>
    </location>
    <ligand>
        <name>substrate</name>
    </ligand>
</feature>
<evidence type="ECO:0000259" key="13">
    <source>
        <dbReference type="SMART" id="SM01192"/>
    </source>
</evidence>
<evidence type="ECO:0000313" key="16">
    <source>
        <dbReference type="Proteomes" id="UP000230802"/>
    </source>
</evidence>
<dbReference type="HAMAP" id="MF_00318">
    <property type="entry name" value="Enolase"/>
    <property type="match status" value="1"/>
</dbReference>
<dbReference type="InterPro" id="IPR036849">
    <property type="entry name" value="Enolase-like_C_sf"/>
</dbReference>
<dbReference type="Gene3D" id="3.20.20.120">
    <property type="entry name" value="Enolase-like C-terminal domain"/>
    <property type="match status" value="1"/>
</dbReference>
<feature type="domain" description="Enolase C-terminal TIM barrel" evidence="13">
    <location>
        <begin position="147"/>
        <end position="430"/>
    </location>
</feature>
<feature type="binding site" evidence="11">
    <location>
        <position position="163"/>
    </location>
    <ligand>
        <name>substrate</name>
    </ligand>
</feature>
<evidence type="ECO:0000259" key="14">
    <source>
        <dbReference type="SMART" id="SM01193"/>
    </source>
</evidence>
<comment type="cofactor">
    <cofactor evidence="9">
        <name>Mg(2+)</name>
        <dbReference type="ChEBI" id="CHEBI:18420"/>
    </cofactor>
    <text evidence="9">Binds a second Mg(2+) ion via substrate during catalysis.</text>
</comment>
<dbReference type="NCBIfam" id="TIGR01060">
    <property type="entry name" value="eno"/>
    <property type="match status" value="1"/>
</dbReference>
<feature type="binding site" evidence="11">
    <location>
        <position position="320"/>
    </location>
    <ligand>
        <name>substrate</name>
    </ligand>
</feature>
<feature type="binding site" evidence="11">
    <location>
        <position position="293"/>
    </location>
    <ligand>
        <name>substrate</name>
    </ligand>
</feature>
<keyword evidence="8 9" id="KW-0456">Lyase</keyword>
<dbReference type="InterPro" id="IPR020809">
    <property type="entry name" value="Enolase_CS"/>
</dbReference>
<evidence type="ECO:0000256" key="6">
    <source>
        <dbReference type="ARBA" id="ARBA00022842"/>
    </source>
</evidence>
<dbReference type="UniPathway" id="UPA00109">
    <property type="reaction ID" value="UER00187"/>
</dbReference>
<comment type="catalytic activity">
    <reaction evidence="9">
        <text>(2R)-2-phosphoglycerate = phosphoenolpyruvate + H2O</text>
        <dbReference type="Rhea" id="RHEA:10164"/>
        <dbReference type="ChEBI" id="CHEBI:15377"/>
        <dbReference type="ChEBI" id="CHEBI:58289"/>
        <dbReference type="ChEBI" id="CHEBI:58702"/>
        <dbReference type="EC" id="4.2.1.11"/>
    </reaction>
</comment>
<keyword evidence="9 12" id="KW-0479">Metal-binding</keyword>